<evidence type="ECO:0000256" key="5">
    <source>
        <dbReference type="ARBA" id="ARBA00022821"/>
    </source>
</evidence>
<keyword evidence="6" id="KW-0067">ATP-binding</keyword>
<dbReference type="Gene3D" id="1.10.10.10">
    <property type="entry name" value="Winged helix-like DNA-binding domain superfamily/Winged helix DNA-binding domain"/>
    <property type="match status" value="1"/>
</dbReference>
<dbReference type="FunFam" id="1.10.10.10:FF:000322">
    <property type="entry name" value="Probable disease resistance protein At1g63360"/>
    <property type="match status" value="1"/>
</dbReference>
<evidence type="ECO:0000256" key="4">
    <source>
        <dbReference type="ARBA" id="ARBA00022741"/>
    </source>
</evidence>
<organism evidence="8 9">
    <name type="scientific">Solanum pinnatisectum</name>
    <name type="common">tansyleaf nightshade</name>
    <dbReference type="NCBI Taxonomy" id="50273"/>
    <lineage>
        <taxon>Eukaryota</taxon>
        <taxon>Viridiplantae</taxon>
        <taxon>Streptophyta</taxon>
        <taxon>Embryophyta</taxon>
        <taxon>Tracheophyta</taxon>
        <taxon>Spermatophyta</taxon>
        <taxon>Magnoliopsida</taxon>
        <taxon>eudicotyledons</taxon>
        <taxon>Gunneridae</taxon>
        <taxon>Pentapetalae</taxon>
        <taxon>asterids</taxon>
        <taxon>lamiids</taxon>
        <taxon>Solanales</taxon>
        <taxon>Solanaceae</taxon>
        <taxon>Solanoideae</taxon>
        <taxon>Solaneae</taxon>
        <taxon>Solanum</taxon>
    </lineage>
</organism>
<keyword evidence="4" id="KW-0547">Nucleotide-binding</keyword>
<dbReference type="AlphaFoldDB" id="A0AAV9K8F2"/>
<dbReference type="PANTHER" id="PTHR23155:SF1221">
    <property type="entry name" value="OS11G0481150 PROTEIN"/>
    <property type="match status" value="1"/>
</dbReference>
<dbReference type="Pfam" id="PF23559">
    <property type="entry name" value="WHD_DRP"/>
    <property type="match status" value="1"/>
</dbReference>
<proteinExistence type="inferred from homology"/>
<keyword evidence="3" id="KW-0677">Repeat</keyword>
<evidence type="ECO:0000313" key="9">
    <source>
        <dbReference type="Proteomes" id="UP001311915"/>
    </source>
</evidence>
<accession>A0AAV9K8F2</accession>
<comment type="similarity">
    <text evidence="1">Belongs to the disease resistance NB-LRR family.</text>
</comment>
<dbReference type="GO" id="GO:0005524">
    <property type="term" value="F:ATP binding"/>
    <property type="evidence" value="ECO:0007669"/>
    <property type="project" value="UniProtKB-KW"/>
</dbReference>
<keyword evidence="2" id="KW-0433">Leucine-rich repeat</keyword>
<evidence type="ECO:0000313" key="8">
    <source>
        <dbReference type="EMBL" id="KAK4708859.1"/>
    </source>
</evidence>
<feature type="domain" description="Disease resistance protein winged helix" evidence="7">
    <location>
        <begin position="20"/>
        <end position="85"/>
    </location>
</feature>
<evidence type="ECO:0000256" key="3">
    <source>
        <dbReference type="ARBA" id="ARBA00022737"/>
    </source>
</evidence>
<dbReference type="PANTHER" id="PTHR23155">
    <property type="entry name" value="DISEASE RESISTANCE PROTEIN RP"/>
    <property type="match status" value="1"/>
</dbReference>
<evidence type="ECO:0000256" key="6">
    <source>
        <dbReference type="ARBA" id="ARBA00022840"/>
    </source>
</evidence>
<sequence>MLSYNDLPPDLKLCFAYCAIYAKNYQFCKDQVIHLWIANGLVQQFRSGNKYFLELRSRSLFEMVPESSERHVEKFLMHDLVNDLAQIASSKLCIRWKRMKDLICWNKDGTCPIPWEKVVALRN</sequence>
<dbReference type="Proteomes" id="UP001311915">
    <property type="component" value="Unassembled WGS sequence"/>
</dbReference>
<comment type="caution">
    <text evidence="8">The sequence shown here is derived from an EMBL/GenBank/DDBJ whole genome shotgun (WGS) entry which is preliminary data.</text>
</comment>
<protein>
    <recommendedName>
        <fullName evidence="7">Disease resistance protein winged helix domain-containing protein</fullName>
    </recommendedName>
</protein>
<reference evidence="8 9" key="1">
    <citation type="submission" date="2023-10" db="EMBL/GenBank/DDBJ databases">
        <title>Genome-Wide Identification Analysis in wild type Solanum Pinnatisectum Reveals Some Genes Defensing Phytophthora Infestans.</title>
        <authorList>
            <person name="Sun C."/>
        </authorList>
    </citation>
    <scope>NUCLEOTIDE SEQUENCE [LARGE SCALE GENOMIC DNA]</scope>
    <source>
        <strain evidence="8">LQN</strain>
        <tissue evidence="8">Leaf</tissue>
    </source>
</reference>
<dbReference type="InterPro" id="IPR044974">
    <property type="entry name" value="Disease_R_plants"/>
</dbReference>
<dbReference type="InterPro" id="IPR036388">
    <property type="entry name" value="WH-like_DNA-bd_sf"/>
</dbReference>
<keyword evidence="9" id="KW-1185">Reference proteome</keyword>
<name>A0AAV9K8F2_9SOLN</name>
<dbReference type="GO" id="GO:0098542">
    <property type="term" value="P:defense response to other organism"/>
    <property type="evidence" value="ECO:0007669"/>
    <property type="project" value="TreeGrafter"/>
</dbReference>
<dbReference type="InterPro" id="IPR058922">
    <property type="entry name" value="WHD_DRP"/>
</dbReference>
<evidence type="ECO:0000259" key="7">
    <source>
        <dbReference type="Pfam" id="PF23559"/>
    </source>
</evidence>
<evidence type="ECO:0000256" key="1">
    <source>
        <dbReference type="ARBA" id="ARBA00008894"/>
    </source>
</evidence>
<evidence type="ECO:0000256" key="2">
    <source>
        <dbReference type="ARBA" id="ARBA00022614"/>
    </source>
</evidence>
<keyword evidence="5" id="KW-0611">Plant defense</keyword>
<dbReference type="EMBL" id="JAWPEI010000012">
    <property type="protein sequence ID" value="KAK4708859.1"/>
    <property type="molecule type" value="Genomic_DNA"/>
</dbReference>
<gene>
    <name evidence="8" type="ORF">R3W88_029784</name>
</gene>